<evidence type="ECO:0000259" key="3">
    <source>
        <dbReference type="PROSITE" id="PS50089"/>
    </source>
</evidence>
<dbReference type="SUPFAM" id="SSF57850">
    <property type="entry name" value="RING/U-box"/>
    <property type="match status" value="1"/>
</dbReference>
<dbReference type="SMART" id="SM00184">
    <property type="entry name" value="RING"/>
    <property type="match status" value="1"/>
</dbReference>
<feature type="domain" description="RING-type" evidence="3">
    <location>
        <begin position="34"/>
        <end position="78"/>
    </location>
</feature>
<dbReference type="RefSeq" id="XP_033522456.1">
    <property type="nucleotide sequence ID" value="XM_033666777.1"/>
</dbReference>
<dbReference type="GO" id="GO:0008270">
    <property type="term" value="F:zinc ion binding"/>
    <property type="evidence" value="ECO:0007669"/>
    <property type="project" value="UniProtKB-KW"/>
</dbReference>
<evidence type="ECO:0000313" key="5">
    <source>
        <dbReference type="Proteomes" id="UP000799771"/>
    </source>
</evidence>
<keyword evidence="1" id="KW-0479">Metal-binding</keyword>
<reference evidence="4" key="1">
    <citation type="journal article" date="2020" name="Stud. Mycol.">
        <title>101 Dothideomycetes genomes: a test case for predicting lifestyles and emergence of pathogens.</title>
        <authorList>
            <person name="Haridas S."/>
            <person name="Albert R."/>
            <person name="Binder M."/>
            <person name="Bloem J."/>
            <person name="Labutti K."/>
            <person name="Salamov A."/>
            <person name="Andreopoulos B."/>
            <person name="Baker S."/>
            <person name="Barry K."/>
            <person name="Bills G."/>
            <person name="Bluhm B."/>
            <person name="Cannon C."/>
            <person name="Castanera R."/>
            <person name="Culley D."/>
            <person name="Daum C."/>
            <person name="Ezra D."/>
            <person name="Gonzalez J."/>
            <person name="Henrissat B."/>
            <person name="Kuo A."/>
            <person name="Liang C."/>
            <person name="Lipzen A."/>
            <person name="Lutzoni F."/>
            <person name="Magnuson J."/>
            <person name="Mondo S."/>
            <person name="Nolan M."/>
            <person name="Ohm R."/>
            <person name="Pangilinan J."/>
            <person name="Park H.-J."/>
            <person name="Ramirez L."/>
            <person name="Alfaro M."/>
            <person name="Sun H."/>
            <person name="Tritt A."/>
            <person name="Yoshinaga Y."/>
            <person name="Zwiers L.-H."/>
            <person name="Turgeon B."/>
            <person name="Goodwin S."/>
            <person name="Spatafora J."/>
            <person name="Crous P."/>
            <person name="Grigoriev I."/>
        </authorList>
    </citation>
    <scope>NUCLEOTIDE SEQUENCE</scope>
    <source>
        <strain evidence="4">CBS 119687</strain>
    </source>
</reference>
<accession>A0A6A6AB33</accession>
<name>A0A6A6AB33_9PLEO</name>
<dbReference type="InterPro" id="IPR013083">
    <property type="entry name" value="Znf_RING/FYVE/PHD"/>
</dbReference>
<dbReference type="AlphaFoldDB" id="A0A6A6AB33"/>
<gene>
    <name evidence="4" type="ORF">P153DRAFT_358202</name>
</gene>
<feature type="transmembrane region" description="Helical" evidence="2">
    <location>
        <begin position="224"/>
        <end position="246"/>
    </location>
</feature>
<proteinExistence type="predicted"/>
<dbReference type="InterPro" id="IPR001841">
    <property type="entry name" value="Znf_RING"/>
</dbReference>
<evidence type="ECO:0000256" key="2">
    <source>
        <dbReference type="SAM" id="Phobius"/>
    </source>
</evidence>
<dbReference type="EMBL" id="ML977509">
    <property type="protein sequence ID" value="KAF2128067.1"/>
    <property type="molecule type" value="Genomic_DNA"/>
</dbReference>
<dbReference type="GeneID" id="54407209"/>
<dbReference type="Pfam" id="PF13639">
    <property type="entry name" value="zf-RING_2"/>
    <property type="match status" value="1"/>
</dbReference>
<protein>
    <recommendedName>
        <fullName evidence="3">RING-type domain-containing protein</fullName>
    </recommendedName>
</protein>
<evidence type="ECO:0000256" key="1">
    <source>
        <dbReference type="PROSITE-ProRule" id="PRU00175"/>
    </source>
</evidence>
<keyword evidence="2" id="KW-0472">Membrane</keyword>
<keyword evidence="1" id="KW-0862">Zinc</keyword>
<dbReference type="Proteomes" id="UP000799771">
    <property type="component" value="Unassembled WGS sequence"/>
</dbReference>
<organism evidence="4 5">
    <name type="scientific">Dothidotthia symphoricarpi CBS 119687</name>
    <dbReference type="NCBI Taxonomy" id="1392245"/>
    <lineage>
        <taxon>Eukaryota</taxon>
        <taxon>Fungi</taxon>
        <taxon>Dikarya</taxon>
        <taxon>Ascomycota</taxon>
        <taxon>Pezizomycotina</taxon>
        <taxon>Dothideomycetes</taxon>
        <taxon>Pleosporomycetidae</taxon>
        <taxon>Pleosporales</taxon>
        <taxon>Dothidotthiaceae</taxon>
        <taxon>Dothidotthia</taxon>
    </lineage>
</organism>
<keyword evidence="2" id="KW-1133">Transmembrane helix</keyword>
<dbReference type="Gene3D" id="3.30.40.10">
    <property type="entry name" value="Zinc/RING finger domain, C3HC4 (zinc finger)"/>
    <property type="match status" value="1"/>
</dbReference>
<dbReference type="PROSITE" id="PS50089">
    <property type="entry name" value="ZF_RING_2"/>
    <property type="match status" value="1"/>
</dbReference>
<keyword evidence="2" id="KW-0812">Transmembrane</keyword>
<evidence type="ECO:0000313" key="4">
    <source>
        <dbReference type="EMBL" id="KAF2128067.1"/>
    </source>
</evidence>
<dbReference type="OrthoDB" id="3691193at2759"/>
<keyword evidence="5" id="KW-1185">Reference proteome</keyword>
<sequence length="340" mass="38838">MAILDNILGVSKQSFLQNRVVPVKSGDKFNNDKCLICWDSYHGHHLGVRILPCNHVFGRDCLQKMVERPYGYECPLCHVALFRPPMQIAVGQFSRKLYERSAVRLLLFQHWLWHMMPDWLGTDMGLLFKLNNPFFWATKAASTFVNFWDRCPHLDLENDTALLTRSHWMPYILFCTAFTLVGDDFESYFEILAFSESCATGIEMVAVIWHLFELIGAFKRRRDWVFFTLITLAAFSLKLGIIYFTYPSLSHLDFGLSHQGLLKSPLISLGDVSSSTRTSYACKMINEHPFVQHSFRAFLGNPGLNAKMEQTCSVVGVSNGQPVWIDCNIAHGALLEALPR</sequence>
<keyword evidence="1" id="KW-0863">Zinc-finger</keyword>